<dbReference type="InterPro" id="IPR035965">
    <property type="entry name" value="PAS-like_dom_sf"/>
</dbReference>
<dbReference type="NCBIfam" id="TIGR00254">
    <property type="entry name" value="GGDEF"/>
    <property type="match status" value="1"/>
</dbReference>
<comment type="caution">
    <text evidence="4">The sequence shown here is derived from an EMBL/GenBank/DDBJ whole genome shotgun (WGS) entry which is preliminary data.</text>
</comment>
<dbReference type="PANTHER" id="PTHR44757">
    <property type="entry name" value="DIGUANYLATE CYCLASE DGCP"/>
    <property type="match status" value="1"/>
</dbReference>
<feature type="domain" description="PAS" evidence="1">
    <location>
        <begin position="403"/>
        <end position="473"/>
    </location>
</feature>
<dbReference type="PROSITE" id="PS50887">
    <property type="entry name" value="GGDEF"/>
    <property type="match status" value="1"/>
</dbReference>
<dbReference type="Pfam" id="PF00990">
    <property type="entry name" value="GGDEF"/>
    <property type="match status" value="1"/>
</dbReference>
<dbReference type="InterPro" id="IPR000160">
    <property type="entry name" value="GGDEF_dom"/>
</dbReference>
<dbReference type="InterPro" id="IPR013656">
    <property type="entry name" value="PAS_4"/>
</dbReference>
<dbReference type="InterPro" id="IPR000700">
    <property type="entry name" value="PAS-assoc_C"/>
</dbReference>
<sequence>MQRRHKGQTREQRRLPDDTTDAGFWQSFTLLSAALDATSDVIAIKDDALVVRFANAAFCRAVSRPLEDVLGRTDADLFPAETADALQGDDRTVLATGRSITRDQLIPSRRGLLWVNARTDPVIRAGRRIGVMTVIRDISDRIETERDLRRSTGLLDRFFSQSVFAVAYLDRRFNFLRVNEAYARAGRRQPGDFIGRNHFDLYPDPENEAIFRTVLRTGEPFAASARPFPHPDQPERGTTYWDVSVQPVRDAAGVIDGLILSLVDVTERQRAQQALRDSEARYRNLAEDQAAPIIKVDAENRLRYANPAFCALFGRRRETLIGEPFDHLVHEDDRAAARAGLARLAEPPHNATIELRAATAEGWRWLAWQATGVLDMDGRLVEVIGVGRDVTQRRETEAALSESERRYRLLAENATDLISTHDLQGRRTFVSPACRTLLGYDPDDLLGEGPTDLCHPDDIPRLLDVQARIASDDVVGHLRYRLRHKDGHEIWVESTSRAIRDPVTDAVTGLIAVTRDVTEQVREEESLRRSRLLYKGLFDGSSAPMLLVDPEDGRIVQANAAAAAFYGYPVATLRRMAVQDINIAPPEEVAALRARANSATQSRFEVRHRLASGEVRDILAHSTPLSLDGRRVLFTIIHDVTGRVRAEQALMEREATLRALFESTEDLICVRDPKGGLLTFNTAFRVFADRYFRVTAAPGLRTMDLLPPPERDHWETVLSHVLDGAVYREQFPVTFNGRPHWYDMALTPVVQDGRTLGTAEISRDITELKTAETAWARSEREKALILGSISDMVTFYNEPDMAITWTNAASAASLGVDMEDLIGKTCHALWAGRDAPCDGCPVLDCFRTRAPADGQMTTPDGRIWSIRAFPAFDDTGAMKGVVEIARDVSALVLSERKFETAFMNNATLMAITAPDSGRIRDANTAFLRTLGLERDAVIGRSLVELGLFPTEAIREHVLRHLLDPDTAGPDEVRFTAGDGTRVIGEMTAERIETGSGSPTMLLLMISDVTHQRDLMEQLEHKATHDVLTGAFNRQQADRILDQEARRADRMGTDVSLIMADVDHFKAINDSHGHPVGDTVLREVVTRLSDRIRETDLLARWGGEEFLVILPGTDRDGAGRLAETLRRAMADGPVPRVGRVTISLGVASRRAGESVADWVVRVDDALYEAKESGRNRVCLA</sequence>
<dbReference type="PANTHER" id="PTHR44757:SF2">
    <property type="entry name" value="BIOFILM ARCHITECTURE MAINTENANCE PROTEIN MBAA"/>
    <property type="match status" value="1"/>
</dbReference>
<dbReference type="PROSITE" id="PS50113">
    <property type="entry name" value="PAC"/>
    <property type="match status" value="4"/>
</dbReference>
<dbReference type="FunFam" id="3.30.70.270:FF:000001">
    <property type="entry name" value="Diguanylate cyclase domain protein"/>
    <property type="match status" value="1"/>
</dbReference>
<dbReference type="Pfam" id="PF08448">
    <property type="entry name" value="PAS_4"/>
    <property type="match status" value="5"/>
</dbReference>
<feature type="domain" description="PAC" evidence="2">
    <location>
        <begin position="226"/>
        <end position="277"/>
    </location>
</feature>
<dbReference type="PROSITE" id="PS50112">
    <property type="entry name" value="PAS"/>
    <property type="match status" value="2"/>
</dbReference>
<accession>A0A7W6WJT4</accession>
<dbReference type="Proteomes" id="UP000555728">
    <property type="component" value="Unassembled WGS sequence"/>
</dbReference>
<dbReference type="Gene3D" id="3.30.450.20">
    <property type="entry name" value="PAS domain"/>
    <property type="match status" value="8"/>
</dbReference>
<feature type="domain" description="PAS" evidence="1">
    <location>
        <begin position="278"/>
        <end position="348"/>
    </location>
</feature>
<dbReference type="GO" id="GO:0003824">
    <property type="term" value="F:catalytic activity"/>
    <property type="evidence" value="ECO:0007669"/>
    <property type="project" value="UniProtKB-ARBA"/>
</dbReference>
<dbReference type="SUPFAM" id="SSF55785">
    <property type="entry name" value="PYP-like sensor domain (PAS domain)"/>
    <property type="match status" value="8"/>
</dbReference>
<evidence type="ECO:0000259" key="1">
    <source>
        <dbReference type="PROSITE" id="PS50112"/>
    </source>
</evidence>
<proteinExistence type="predicted"/>
<dbReference type="Pfam" id="PF13426">
    <property type="entry name" value="PAS_9"/>
    <property type="match status" value="2"/>
</dbReference>
<name>A0A7W6WJT4_9PROT</name>
<organism evidence="4 5">
    <name type="scientific">Roseospira goensis</name>
    <dbReference type="NCBI Taxonomy" id="391922"/>
    <lineage>
        <taxon>Bacteria</taxon>
        <taxon>Pseudomonadati</taxon>
        <taxon>Pseudomonadota</taxon>
        <taxon>Alphaproteobacteria</taxon>
        <taxon>Rhodospirillales</taxon>
        <taxon>Rhodospirillaceae</taxon>
        <taxon>Roseospira</taxon>
    </lineage>
</organism>
<dbReference type="SUPFAM" id="SSF55073">
    <property type="entry name" value="Nucleotide cyclase"/>
    <property type="match status" value="1"/>
</dbReference>
<dbReference type="InterPro" id="IPR029787">
    <property type="entry name" value="Nucleotide_cyclase"/>
</dbReference>
<dbReference type="InterPro" id="IPR013655">
    <property type="entry name" value="PAS_fold_3"/>
</dbReference>
<gene>
    <name evidence="4" type="ORF">GGD88_001092</name>
</gene>
<dbReference type="SMART" id="SM00267">
    <property type="entry name" value="GGDEF"/>
    <property type="match status" value="1"/>
</dbReference>
<reference evidence="4 5" key="1">
    <citation type="submission" date="2020-08" db="EMBL/GenBank/DDBJ databases">
        <title>Genome sequencing of Purple Non-Sulfur Bacteria from various extreme environments.</title>
        <authorList>
            <person name="Mayer M."/>
        </authorList>
    </citation>
    <scope>NUCLEOTIDE SEQUENCE [LARGE SCALE GENOMIC DNA]</scope>
    <source>
        <strain evidence="4 5">JA135</strain>
    </source>
</reference>
<dbReference type="AlphaFoldDB" id="A0A7W6WJT4"/>
<dbReference type="Pfam" id="PF08447">
    <property type="entry name" value="PAS_3"/>
    <property type="match status" value="1"/>
</dbReference>
<evidence type="ECO:0000313" key="4">
    <source>
        <dbReference type="EMBL" id="MBB4285375.1"/>
    </source>
</evidence>
<dbReference type="SMART" id="SM00091">
    <property type="entry name" value="PAS"/>
    <property type="match status" value="8"/>
</dbReference>
<dbReference type="EMBL" id="JACIGI010000006">
    <property type="protein sequence ID" value="MBB4285375.1"/>
    <property type="molecule type" value="Genomic_DNA"/>
</dbReference>
<feature type="domain" description="PAC" evidence="2">
    <location>
        <begin position="349"/>
        <end position="402"/>
    </location>
</feature>
<dbReference type="CDD" id="cd01949">
    <property type="entry name" value="GGDEF"/>
    <property type="match status" value="1"/>
</dbReference>
<evidence type="ECO:0000259" key="3">
    <source>
        <dbReference type="PROSITE" id="PS50887"/>
    </source>
</evidence>
<evidence type="ECO:0000313" key="5">
    <source>
        <dbReference type="Proteomes" id="UP000555728"/>
    </source>
</evidence>
<dbReference type="Gene3D" id="3.30.70.270">
    <property type="match status" value="1"/>
</dbReference>
<feature type="domain" description="GGDEF" evidence="3">
    <location>
        <begin position="1052"/>
        <end position="1179"/>
    </location>
</feature>
<dbReference type="CDD" id="cd00130">
    <property type="entry name" value="PAS"/>
    <property type="match status" value="5"/>
</dbReference>
<keyword evidence="5" id="KW-1185">Reference proteome</keyword>
<feature type="domain" description="PAC" evidence="2">
    <location>
        <begin position="476"/>
        <end position="529"/>
    </location>
</feature>
<evidence type="ECO:0000259" key="2">
    <source>
        <dbReference type="PROSITE" id="PS50113"/>
    </source>
</evidence>
<dbReference type="RefSeq" id="WP_184432491.1">
    <property type="nucleotide sequence ID" value="NZ_JACIGI010000006.1"/>
</dbReference>
<dbReference type="NCBIfam" id="TIGR00229">
    <property type="entry name" value="sensory_box"/>
    <property type="match status" value="7"/>
</dbReference>
<dbReference type="InterPro" id="IPR001610">
    <property type="entry name" value="PAC"/>
</dbReference>
<dbReference type="InterPro" id="IPR043128">
    <property type="entry name" value="Rev_trsase/Diguanyl_cyclase"/>
</dbReference>
<dbReference type="SMART" id="SM00086">
    <property type="entry name" value="PAC"/>
    <property type="match status" value="6"/>
</dbReference>
<dbReference type="InterPro" id="IPR052155">
    <property type="entry name" value="Biofilm_reg_signaling"/>
</dbReference>
<protein>
    <submittedName>
        <fullName evidence="4">Diguanylate cyclase (GGDEF)-like protein/PAS domain S-box-containing protein</fullName>
    </submittedName>
</protein>
<dbReference type="InterPro" id="IPR000014">
    <property type="entry name" value="PAS"/>
</dbReference>
<feature type="domain" description="PAC" evidence="2">
    <location>
        <begin position="968"/>
        <end position="1020"/>
    </location>
</feature>